<dbReference type="PROSITE" id="PS51296">
    <property type="entry name" value="RIESKE"/>
    <property type="match status" value="1"/>
</dbReference>
<evidence type="ECO:0000256" key="4">
    <source>
        <dbReference type="ARBA" id="ARBA00022723"/>
    </source>
</evidence>
<evidence type="ECO:0000256" key="5">
    <source>
        <dbReference type="ARBA" id="ARBA00023004"/>
    </source>
</evidence>
<dbReference type="Proteomes" id="UP001056336">
    <property type="component" value="Chromosome"/>
</dbReference>
<proteinExistence type="predicted"/>
<gene>
    <name evidence="10" type="ORF">M6D93_10050</name>
</gene>
<dbReference type="PROSITE" id="PS51318">
    <property type="entry name" value="TAT"/>
    <property type="match status" value="1"/>
</dbReference>
<comment type="function">
    <text evidence="1">Iron-sulfur subunit of the cytochrome bc1 complex, an essential component of the respiratory electron transport chain required for ATP synthesis. The bc1 complex catalyzes the oxidation of menaquinol and the reduction of cytochrome c in the respiratory chain. The bc1 complex operates through a Q-cycle mechanism that couples electron transfer to generation of the proton gradient that drives ATP synthesis.</text>
</comment>
<keyword evidence="3" id="KW-0001">2Fe-2S</keyword>
<evidence type="ECO:0000256" key="6">
    <source>
        <dbReference type="ARBA" id="ARBA00023014"/>
    </source>
</evidence>
<evidence type="ECO:0000259" key="9">
    <source>
        <dbReference type="PROSITE" id="PS51296"/>
    </source>
</evidence>
<dbReference type="CDD" id="cd03467">
    <property type="entry name" value="Rieske"/>
    <property type="match status" value="1"/>
</dbReference>
<dbReference type="SUPFAM" id="SSF50022">
    <property type="entry name" value="ISP domain"/>
    <property type="match status" value="1"/>
</dbReference>
<dbReference type="InterPro" id="IPR006311">
    <property type="entry name" value="TAT_signal"/>
</dbReference>
<evidence type="ECO:0000256" key="8">
    <source>
        <dbReference type="ARBA" id="ARBA00029586"/>
    </source>
</evidence>
<reference evidence="10" key="1">
    <citation type="journal article" date="2018" name="Int. J. Syst. Evol. Microbiol.">
        <title>Jatrophihabitans telluris sp. nov., isolated from sediment soil of lava forest wetlands and the emended description of the genus Jatrophihabitans.</title>
        <authorList>
            <person name="Lee K.C."/>
            <person name="Suh M.K."/>
            <person name="Eom M.K."/>
            <person name="Kim K.K."/>
            <person name="Kim J.S."/>
            <person name="Kim D.S."/>
            <person name="Ko S.H."/>
            <person name="Shin Y.K."/>
            <person name="Lee J.S."/>
        </authorList>
    </citation>
    <scope>NUCLEOTIDE SEQUENCE</scope>
    <source>
        <strain evidence="10">N237</strain>
    </source>
</reference>
<dbReference type="Pfam" id="PF00355">
    <property type="entry name" value="Rieske"/>
    <property type="match status" value="1"/>
</dbReference>
<evidence type="ECO:0000256" key="7">
    <source>
        <dbReference type="ARBA" id="ARBA00023157"/>
    </source>
</evidence>
<evidence type="ECO:0000256" key="2">
    <source>
        <dbReference type="ARBA" id="ARBA00015816"/>
    </source>
</evidence>
<sequence length="165" mass="15568">MNTEDIRPAEPTAELRAPLSGPSRRLVLAAGAGGGALVLAACSAAPGPTRSDVSTSGGSGSSGSAVRSAGAGQVLAPLSSVAVGSAIAAKSADGSDILISRTGPDTVAAFSAVCPHQGCTVAASFACPCHGSTFDPKTGARLSGPAQNGLATVAVAVSGGNIVAG</sequence>
<dbReference type="InterPro" id="IPR036922">
    <property type="entry name" value="Rieske_2Fe-2S_sf"/>
</dbReference>
<keyword evidence="11" id="KW-1185">Reference proteome</keyword>
<keyword evidence="4" id="KW-0479">Metal-binding</keyword>
<name>A0ABY4QTI2_9ACTN</name>
<dbReference type="RefSeq" id="WP_249768999.1">
    <property type="nucleotide sequence ID" value="NZ_CP097332.1"/>
</dbReference>
<evidence type="ECO:0000313" key="11">
    <source>
        <dbReference type="Proteomes" id="UP001056336"/>
    </source>
</evidence>
<accession>A0ABY4QTI2</accession>
<protein>
    <recommendedName>
        <fullName evidence="2">Cytochrome bc1 complex Rieske iron-sulfur subunit</fullName>
    </recommendedName>
    <alternativeName>
        <fullName evidence="8">Cytochrome bc1 reductase complex subunit QcrA</fullName>
    </alternativeName>
</protein>
<keyword evidence="5" id="KW-0408">Iron</keyword>
<reference evidence="10" key="2">
    <citation type="submission" date="2022-05" db="EMBL/GenBank/DDBJ databases">
        <authorList>
            <person name="Kim J.-S."/>
            <person name="Lee K."/>
            <person name="Suh M."/>
            <person name="Eom M."/>
            <person name="Kim J.-S."/>
            <person name="Kim D.-S."/>
            <person name="Ko S.-H."/>
            <person name="Shin Y."/>
            <person name="Lee J.-S."/>
        </authorList>
    </citation>
    <scope>NUCLEOTIDE SEQUENCE</scope>
    <source>
        <strain evidence="10">N237</strain>
    </source>
</reference>
<keyword evidence="7" id="KW-1015">Disulfide bond</keyword>
<evidence type="ECO:0000313" key="10">
    <source>
        <dbReference type="EMBL" id="UQX86654.1"/>
    </source>
</evidence>
<dbReference type="EMBL" id="CP097332">
    <property type="protein sequence ID" value="UQX86654.1"/>
    <property type="molecule type" value="Genomic_DNA"/>
</dbReference>
<dbReference type="Gene3D" id="2.102.10.10">
    <property type="entry name" value="Rieske [2Fe-2S] iron-sulphur domain"/>
    <property type="match status" value="1"/>
</dbReference>
<organism evidence="10 11">
    <name type="scientific">Jatrophihabitans telluris</name>
    <dbReference type="NCBI Taxonomy" id="2038343"/>
    <lineage>
        <taxon>Bacteria</taxon>
        <taxon>Bacillati</taxon>
        <taxon>Actinomycetota</taxon>
        <taxon>Actinomycetes</taxon>
        <taxon>Jatrophihabitantales</taxon>
        <taxon>Jatrophihabitantaceae</taxon>
        <taxon>Jatrophihabitans</taxon>
    </lineage>
</organism>
<dbReference type="PANTHER" id="PTHR10134">
    <property type="entry name" value="CYTOCHROME B-C1 COMPLEX SUBUNIT RIESKE, MITOCHONDRIAL"/>
    <property type="match status" value="1"/>
</dbReference>
<feature type="domain" description="Rieske" evidence="9">
    <location>
        <begin position="73"/>
        <end position="164"/>
    </location>
</feature>
<keyword evidence="6" id="KW-0411">Iron-sulfur</keyword>
<dbReference type="InterPro" id="IPR014349">
    <property type="entry name" value="Rieske_Fe-S_prot"/>
</dbReference>
<evidence type="ECO:0000256" key="3">
    <source>
        <dbReference type="ARBA" id="ARBA00022714"/>
    </source>
</evidence>
<dbReference type="InterPro" id="IPR017941">
    <property type="entry name" value="Rieske_2Fe-2S"/>
</dbReference>
<evidence type="ECO:0000256" key="1">
    <source>
        <dbReference type="ARBA" id="ARBA00002494"/>
    </source>
</evidence>